<comment type="caution">
    <text evidence="3">The sequence shown here is derived from an EMBL/GenBank/DDBJ whole genome shotgun (WGS) entry which is preliminary data.</text>
</comment>
<feature type="transmembrane region" description="Helical" evidence="2">
    <location>
        <begin position="312"/>
        <end position="335"/>
    </location>
</feature>
<feature type="region of interest" description="Disordered" evidence="1">
    <location>
        <begin position="412"/>
        <end position="434"/>
    </location>
</feature>
<feature type="compositionally biased region" description="Low complexity" evidence="1">
    <location>
        <begin position="96"/>
        <end position="110"/>
    </location>
</feature>
<dbReference type="STRING" id="1573173.A0A166RPP7"/>
<feature type="compositionally biased region" description="Pro residues" evidence="1">
    <location>
        <begin position="128"/>
        <end position="155"/>
    </location>
</feature>
<keyword evidence="2" id="KW-0812">Transmembrane</keyword>
<organism evidence="3 4">
    <name type="scientific">Colletotrichum incanum</name>
    <name type="common">Soybean anthracnose fungus</name>
    <dbReference type="NCBI Taxonomy" id="1573173"/>
    <lineage>
        <taxon>Eukaryota</taxon>
        <taxon>Fungi</taxon>
        <taxon>Dikarya</taxon>
        <taxon>Ascomycota</taxon>
        <taxon>Pezizomycotina</taxon>
        <taxon>Sordariomycetes</taxon>
        <taxon>Hypocreomycetidae</taxon>
        <taxon>Glomerellales</taxon>
        <taxon>Glomerellaceae</taxon>
        <taxon>Colletotrichum</taxon>
        <taxon>Colletotrichum spaethianum species complex</taxon>
    </lineage>
</organism>
<feature type="compositionally biased region" description="Polar residues" evidence="1">
    <location>
        <begin position="287"/>
        <end position="299"/>
    </location>
</feature>
<feature type="compositionally biased region" description="Basic residues" evidence="1">
    <location>
        <begin position="11"/>
        <end position="30"/>
    </location>
</feature>
<sequence length="586" mass="62784">MESTRTWSTLRQRRRRAGPKFPGRPRHNLIRRQEPAPAAPPAEEEEGEEADGEQEAGGEQEEEEMEEEKEEEEEEEEEVEGANGQEAESDSDAEDQAGASSESESDAAPPGEQPDSSDSEQEQLPPTASQPPPGATPAPPGVQPPPAATSLPPPAAQASSPPEAPPVLNPSRPSNLPANIPPARGFITLVPGAPPPSNPPQPPPQEMPAQQPQPPPGATPSRPPVVEPQDPPPASQTSAPRPPPPPPPPAGEPSSTPPAAETPSTNLPPPAVGNAASGTPRPELLPPTSQVEATSTPISATPAPAEGTDRGFAIGISFAVVAIVALLIGAVIFGLKRYKRKKKVTAVATNMSQNAGGGNAFFPRESAILREPKRNTREVEQAIVATFRQTKIANRTTKEMEEQMIAQFKTERNTMRSQPNPPTAATMTSTPPVPDNNTSNLNTRNMQAESFYYEKSINEPAMPAPLRISTSQRRPDSARVPYPVSTYDMYQEVGQGSLSISDIGLTIQTATINRSRADYQEQRGAQMDVSPLRWDILDERKVSAETSYFGKRNAGKCITHMIITAKIRRHFVGAGINPRCTSQKIE</sequence>
<feature type="compositionally biased region" description="Acidic residues" evidence="1">
    <location>
        <begin position="42"/>
        <end position="80"/>
    </location>
</feature>
<evidence type="ECO:0000256" key="2">
    <source>
        <dbReference type="SAM" id="Phobius"/>
    </source>
</evidence>
<feature type="region of interest" description="Disordered" evidence="1">
    <location>
        <begin position="1"/>
        <end position="304"/>
    </location>
</feature>
<accession>A0A166RPP7</accession>
<protein>
    <submittedName>
        <fullName evidence="3">Uncharacterized protein</fullName>
    </submittedName>
</protein>
<dbReference type="EMBL" id="LFIW01002480">
    <property type="protein sequence ID" value="KZL69542.1"/>
    <property type="molecule type" value="Genomic_DNA"/>
</dbReference>
<dbReference type="InterPro" id="IPR051425">
    <property type="entry name" value="Formin_Homology"/>
</dbReference>
<proteinExistence type="predicted"/>
<keyword evidence="2" id="KW-1133">Transmembrane helix</keyword>
<feature type="compositionally biased region" description="Low complexity" evidence="1">
    <location>
        <begin position="1"/>
        <end position="10"/>
    </location>
</feature>
<name>A0A166RPP7_COLIC</name>
<dbReference type="AlphaFoldDB" id="A0A166RPP7"/>
<keyword evidence="4" id="KW-1185">Reference proteome</keyword>
<evidence type="ECO:0000313" key="4">
    <source>
        <dbReference type="Proteomes" id="UP000076584"/>
    </source>
</evidence>
<evidence type="ECO:0000256" key="1">
    <source>
        <dbReference type="SAM" id="MobiDB-lite"/>
    </source>
</evidence>
<evidence type="ECO:0000313" key="3">
    <source>
        <dbReference type="EMBL" id="KZL69542.1"/>
    </source>
</evidence>
<reference evidence="3 4" key="1">
    <citation type="submission" date="2015-06" db="EMBL/GenBank/DDBJ databases">
        <title>Survival trade-offs in plant roots during colonization by closely related pathogenic and mutualistic fungi.</title>
        <authorList>
            <person name="Hacquard S."/>
            <person name="Kracher B."/>
            <person name="Hiruma K."/>
            <person name="Weinman A."/>
            <person name="Muench P."/>
            <person name="Garrido Oter R."/>
            <person name="Ver Loren van Themaat E."/>
            <person name="Dallerey J.-F."/>
            <person name="Damm U."/>
            <person name="Henrissat B."/>
            <person name="Lespinet O."/>
            <person name="Thon M."/>
            <person name="Kemen E."/>
            <person name="McHardy A.C."/>
            <person name="Schulze-Lefert P."/>
            <person name="O'Connell R.J."/>
        </authorList>
    </citation>
    <scope>NUCLEOTIDE SEQUENCE [LARGE SCALE GENOMIC DNA]</scope>
    <source>
        <strain evidence="3 4">MAFF 238704</strain>
    </source>
</reference>
<gene>
    <name evidence="3" type="ORF">CI238_00700</name>
</gene>
<dbReference type="Proteomes" id="UP000076584">
    <property type="component" value="Unassembled WGS sequence"/>
</dbReference>
<feature type="compositionally biased region" description="Pro residues" evidence="1">
    <location>
        <begin position="192"/>
        <end position="251"/>
    </location>
</feature>
<dbReference type="PANTHER" id="PTHR45725:SF20">
    <property type="entry name" value="C3H1-TYPE DOMAIN-CONTAINING PROTEIN-RELATED"/>
    <property type="match status" value="1"/>
</dbReference>
<keyword evidence="2" id="KW-0472">Membrane</keyword>
<dbReference type="PANTHER" id="PTHR45725">
    <property type="entry name" value="FORMIN HOMOLOGY 2 FAMILY MEMBER"/>
    <property type="match status" value="1"/>
</dbReference>
<feature type="compositionally biased region" description="Low complexity" evidence="1">
    <location>
        <begin position="252"/>
        <end position="265"/>
    </location>
</feature>